<keyword evidence="1" id="KW-1133">Transmembrane helix</keyword>
<dbReference type="EMBL" id="JARBJD010000285">
    <property type="protein sequence ID" value="KAK2944774.1"/>
    <property type="molecule type" value="Genomic_DNA"/>
</dbReference>
<dbReference type="Proteomes" id="UP001281761">
    <property type="component" value="Unassembled WGS sequence"/>
</dbReference>
<keyword evidence="3" id="KW-1185">Reference proteome</keyword>
<evidence type="ECO:0000313" key="3">
    <source>
        <dbReference type="Proteomes" id="UP001281761"/>
    </source>
</evidence>
<accession>A0ABQ9WZ45</accession>
<name>A0ABQ9WZ45_9EUKA</name>
<proteinExistence type="predicted"/>
<keyword evidence="1" id="KW-0812">Transmembrane</keyword>
<keyword evidence="1" id="KW-0472">Membrane</keyword>
<evidence type="ECO:0000313" key="2">
    <source>
        <dbReference type="EMBL" id="KAK2944774.1"/>
    </source>
</evidence>
<organism evidence="2 3">
    <name type="scientific">Blattamonas nauphoetae</name>
    <dbReference type="NCBI Taxonomy" id="2049346"/>
    <lineage>
        <taxon>Eukaryota</taxon>
        <taxon>Metamonada</taxon>
        <taxon>Preaxostyla</taxon>
        <taxon>Oxymonadida</taxon>
        <taxon>Blattamonas</taxon>
    </lineage>
</organism>
<comment type="caution">
    <text evidence="2">The sequence shown here is derived from an EMBL/GenBank/DDBJ whole genome shotgun (WGS) entry which is preliminary data.</text>
</comment>
<feature type="transmembrane region" description="Helical" evidence="1">
    <location>
        <begin position="810"/>
        <end position="836"/>
    </location>
</feature>
<gene>
    <name evidence="2" type="ORF">BLNAU_20307</name>
</gene>
<protein>
    <submittedName>
        <fullName evidence="2">Uncharacterized protein</fullName>
    </submittedName>
</protein>
<reference evidence="2 3" key="1">
    <citation type="journal article" date="2022" name="bioRxiv">
        <title>Genomics of Preaxostyla Flagellates Illuminates Evolutionary Transitions and the Path Towards Mitochondrial Loss.</title>
        <authorList>
            <person name="Novak L.V.F."/>
            <person name="Treitli S.C."/>
            <person name="Pyrih J."/>
            <person name="Halakuc P."/>
            <person name="Pipaliya S.V."/>
            <person name="Vacek V."/>
            <person name="Brzon O."/>
            <person name="Soukal P."/>
            <person name="Eme L."/>
            <person name="Dacks J.B."/>
            <person name="Karnkowska A."/>
            <person name="Elias M."/>
            <person name="Hampl V."/>
        </authorList>
    </citation>
    <scope>NUCLEOTIDE SEQUENCE [LARGE SCALE GENOMIC DNA]</scope>
    <source>
        <strain evidence="2">NAU3</strain>
        <tissue evidence="2">Gut</tissue>
    </source>
</reference>
<sequence length="843" mass="92498">MITTKLLETCKGTNRLRARPSFSRHPDTADGTPPFTRDIEFVVPHTAAGVERNEFEIDGSQFRYGTEYTITFFKTKSDQTDILSQPLFFTIPPARPTPIDESSIVDLSGFEDLRCGYGTDQPCLNLIQAIHNQLTIPEMLISYSLLTVKVRTGGIAKAYLDIPVISDEMTIWGEVDSGVVPTIKIQSNQWISVERGSKESASLSLIDLVFDFASEWNVLAFIVITNGDFSMLRRVITETTSAHGTFFSILQGVASFVDCELKDIKSIDTILRFPHLSSSLFLDAMKVTNCGQHDSASLCQFGSGMTSIEKLDMTGCEAEDAQISLFSQTIFAVISECSWTACKGSNFAGALSFSPSSPSTIIFHHCRWIDCSVNSASQPTCLFLYFRDSAYFNIVMTNLTFVNSDESHTKPHLLIYDANLRSVDLDKFLFDYWTEPNMFLVQSDYIDPQPISSLTTHSYFTAVVAPTRNDELLFGIDSPICGTDDRPCATVGRALSHTASGIGEQPIVSICDGGKAELGTRIQNETICGEVRTARLVLLRHELSLDGTPFFTTSQATIHSVVIDHSASTADVLIKHEQWHLEMSHVRFSTTASTAPTLLFASAGTVALRFVSFDSVVFVSSAISIATVTELSIVSLSSFNTSFHSPLLTIRSLDPNISQASLSGMNVTNFSFGGSNELLIDARQATVLISECHFAGRTFVPSRCNSDHPQIDLNLSLSASPLVGHFDSENQSRHPSHMIASDSQQRFSNSVCLWTEDGTTLRCSFDDTRMALSSLEWRVSVSCDGLETWNMPVVRRAIRGDAKAESRETVLVSVSSVVFGVLGVIGVSLIVSIVILSQKLRKG</sequence>
<evidence type="ECO:0000256" key="1">
    <source>
        <dbReference type="SAM" id="Phobius"/>
    </source>
</evidence>